<protein>
    <recommendedName>
        <fullName evidence="3">Phr family secreted Rap phosphatase inhibitor</fullName>
    </recommendedName>
</protein>
<evidence type="ECO:0008006" key="3">
    <source>
        <dbReference type="Google" id="ProtNLM"/>
    </source>
</evidence>
<name>A0ABQ2KUA9_9BACL</name>
<gene>
    <name evidence="1" type="ORF">GCM10010969_07510</name>
</gene>
<evidence type="ECO:0000313" key="2">
    <source>
        <dbReference type="Proteomes" id="UP000606653"/>
    </source>
</evidence>
<organism evidence="1 2">
    <name type="scientific">Saccharibacillus kuerlensis</name>
    <dbReference type="NCBI Taxonomy" id="459527"/>
    <lineage>
        <taxon>Bacteria</taxon>
        <taxon>Bacillati</taxon>
        <taxon>Bacillota</taxon>
        <taxon>Bacilli</taxon>
        <taxon>Bacillales</taxon>
        <taxon>Paenibacillaceae</taxon>
        <taxon>Saccharibacillus</taxon>
    </lineage>
</organism>
<reference evidence="2" key="1">
    <citation type="journal article" date="2019" name="Int. J. Syst. Evol. Microbiol.">
        <title>The Global Catalogue of Microorganisms (GCM) 10K type strain sequencing project: providing services to taxonomists for standard genome sequencing and annotation.</title>
        <authorList>
            <consortium name="The Broad Institute Genomics Platform"/>
            <consortium name="The Broad Institute Genome Sequencing Center for Infectious Disease"/>
            <person name="Wu L."/>
            <person name="Ma J."/>
        </authorList>
    </citation>
    <scope>NUCLEOTIDE SEQUENCE [LARGE SCALE GENOMIC DNA]</scope>
    <source>
        <strain evidence="2">CGMCC 1.6964</strain>
    </source>
</reference>
<proteinExistence type="predicted"/>
<sequence length="43" mass="4494">MRKSIAGVILVLSAALFLSISPVHKVSVNEGPAFTTMIHGDVS</sequence>
<dbReference type="EMBL" id="BMLN01000002">
    <property type="protein sequence ID" value="GGN93590.1"/>
    <property type="molecule type" value="Genomic_DNA"/>
</dbReference>
<keyword evidence="2" id="KW-1185">Reference proteome</keyword>
<comment type="caution">
    <text evidence="1">The sequence shown here is derived from an EMBL/GenBank/DDBJ whole genome shotgun (WGS) entry which is preliminary data.</text>
</comment>
<evidence type="ECO:0000313" key="1">
    <source>
        <dbReference type="EMBL" id="GGN93590.1"/>
    </source>
</evidence>
<accession>A0ABQ2KUA9</accession>
<dbReference type="Proteomes" id="UP000606653">
    <property type="component" value="Unassembled WGS sequence"/>
</dbReference>